<dbReference type="Proteomes" id="UP001451571">
    <property type="component" value="Chromosome"/>
</dbReference>
<feature type="domain" description="LexA repressor DNA-binding" evidence="1">
    <location>
        <begin position="8"/>
        <end position="69"/>
    </location>
</feature>
<dbReference type="PANTHER" id="PTHR33516">
    <property type="entry name" value="LEXA REPRESSOR"/>
    <property type="match status" value="1"/>
</dbReference>
<gene>
    <name evidence="2" type="ORF">V6984_03170</name>
</gene>
<dbReference type="GO" id="GO:0003677">
    <property type="term" value="F:DNA binding"/>
    <property type="evidence" value="ECO:0007669"/>
    <property type="project" value="UniProtKB-KW"/>
</dbReference>
<name>A0ABZ3EYZ0_9FIRM</name>
<dbReference type="InterPro" id="IPR006199">
    <property type="entry name" value="LexA_DNA-bd_dom"/>
</dbReference>
<sequence>MANRGQIMTDKDKEMYNVISLYIAQKGYSPTVRELCAMTGVRSTSTVHGRLKKLESLGKIRKLTESPRTITVV</sequence>
<dbReference type="EMBL" id="CP146256">
    <property type="protein sequence ID" value="XAH74779.1"/>
    <property type="molecule type" value="Genomic_DNA"/>
</dbReference>
<dbReference type="InterPro" id="IPR036390">
    <property type="entry name" value="WH_DNA-bd_sf"/>
</dbReference>
<reference evidence="2 3" key="1">
    <citation type="submission" date="2024-02" db="EMBL/GenBank/DDBJ databases">
        <title>Bacterial strain from lacustrine sediment.</title>
        <authorList>
            <person name="Petit C."/>
            <person name="Fadhlaoui K."/>
        </authorList>
    </citation>
    <scope>NUCLEOTIDE SEQUENCE [LARGE SCALE GENOMIC DNA]</scope>
    <source>
        <strain evidence="2 3">IPX-CK</strain>
    </source>
</reference>
<dbReference type="InterPro" id="IPR050077">
    <property type="entry name" value="LexA_repressor"/>
</dbReference>
<dbReference type="Pfam" id="PF01726">
    <property type="entry name" value="LexA_DNA_bind"/>
    <property type="match status" value="1"/>
</dbReference>
<proteinExistence type="predicted"/>
<dbReference type="PANTHER" id="PTHR33516:SF2">
    <property type="entry name" value="LEXA REPRESSOR-RELATED"/>
    <property type="match status" value="1"/>
</dbReference>
<accession>A0ABZ3EYZ0</accession>
<evidence type="ECO:0000259" key="1">
    <source>
        <dbReference type="Pfam" id="PF01726"/>
    </source>
</evidence>
<protein>
    <submittedName>
        <fullName evidence="2">DNA-binding protein</fullName>
    </submittedName>
</protein>
<evidence type="ECO:0000313" key="3">
    <source>
        <dbReference type="Proteomes" id="UP001451571"/>
    </source>
</evidence>
<keyword evidence="3" id="KW-1185">Reference proteome</keyword>
<dbReference type="InterPro" id="IPR036388">
    <property type="entry name" value="WH-like_DNA-bd_sf"/>
</dbReference>
<dbReference type="SUPFAM" id="SSF46785">
    <property type="entry name" value="Winged helix' DNA-binding domain"/>
    <property type="match status" value="1"/>
</dbReference>
<organism evidence="2 3">
    <name type="scientific">Kineothrix sedimenti</name>
    <dbReference type="NCBI Taxonomy" id="3123317"/>
    <lineage>
        <taxon>Bacteria</taxon>
        <taxon>Bacillati</taxon>
        <taxon>Bacillota</taxon>
        <taxon>Clostridia</taxon>
        <taxon>Lachnospirales</taxon>
        <taxon>Lachnospiraceae</taxon>
        <taxon>Kineothrix</taxon>
    </lineage>
</organism>
<dbReference type="RefSeq" id="WP_342758360.1">
    <property type="nucleotide sequence ID" value="NZ_CP146256.1"/>
</dbReference>
<dbReference type="Gene3D" id="1.10.10.10">
    <property type="entry name" value="Winged helix-like DNA-binding domain superfamily/Winged helix DNA-binding domain"/>
    <property type="match status" value="1"/>
</dbReference>
<keyword evidence="2" id="KW-0238">DNA-binding</keyword>
<evidence type="ECO:0000313" key="2">
    <source>
        <dbReference type="EMBL" id="XAH74779.1"/>
    </source>
</evidence>